<dbReference type="PANTHER" id="PTHR38781">
    <property type="entry name" value="ANTITOXIN DINJ-RELATED"/>
    <property type="match status" value="1"/>
</dbReference>
<dbReference type="InterPro" id="IPR007337">
    <property type="entry name" value="RelB/DinJ"/>
</dbReference>
<sequence>MTKVSISFTTDQATKTQLDRIAKKLGLSTSSLLNILVKRTVAKNGLPFDVKAPNPRQLNHFDEETQTEIIKELAIEKGFLPDDSTVVTDVEQYFEDMGY</sequence>
<comment type="similarity">
    <text evidence="1">Belongs to the RelB/DinJ antitoxin family.</text>
</comment>
<dbReference type="PANTHER" id="PTHR38781:SF1">
    <property type="entry name" value="ANTITOXIN DINJ-RELATED"/>
    <property type="match status" value="1"/>
</dbReference>
<dbReference type="GO" id="GO:0006351">
    <property type="term" value="P:DNA-templated transcription"/>
    <property type="evidence" value="ECO:0007669"/>
    <property type="project" value="TreeGrafter"/>
</dbReference>
<dbReference type="Pfam" id="PF04221">
    <property type="entry name" value="RelB"/>
    <property type="match status" value="1"/>
</dbReference>
<protein>
    <submittedName>
        <fullName evidence="3">Type II toxin-antitoxin system antitoxin, RelB/DinJ family</fullName>
    </submittedName>
</protein>
<dbReference type="GO" id="GO:0006355">
    <property type="term" value="P:regulation of DNA-templated transcription"/>
    <property type="evidence" value="ECO:0007669"/>
    <property type="project" value="InterPro"/>
</dbReference>
<evidence type="ECO:0000256" key="2">
    <source>
        <dbReference type="ARBA" id="ARBA00022649"/>
    </source>
</evidence>
<dbReference type="EMBL" id="PKGI01000014">
    <property type="protein sequence ID" value="PLA77088.1"/>
    <property type="molecule type" value="Genomic_DNA"/>
</dbReference>
<evidence type="ECO:0000256" key="1">
    <source>
        <dbReference type="ARBA" id="ARBA00010562"/>
    </source>
</evidence>
<dbReference type="NCBIfam" id="TIGR02384">
    <property type="entry name" value="RelB_DinJ"/>
    <property type="match status" value="1"/>
</dbReference>
<comment type="caution">
    <text evidence="3">The sequence shown here is derived from an EMBL/GenBank/DDBJ whole genome shotgun (WGS) entry which is preliminary data.</text>
</comment>
<organism evidence="3 4">
    <name type="scientific">Ligilactobacillus agilis</name>
    <dbReference type="NCBI Taxonomy" id="1601"/>
    <lineage>
        <taxon>Bacteria</taxon>
        <taxon>Bacillati</taxon>
        <taxon>Bacillota</taxon>
        <taxon>Bacilli</taxon>
        <taxon>Lactobacillales</taxon>
        <taxon>Lactobacillaceae</taxon>
        <taxon>Ligilactobacillus</taxon>
    </lineage>
</organism>
<name>A0A2I2ACI2_9LACO</name>
<dbReference type="InterPro" id="IPR013321">
    <property type="entry name" value="Arc_rbn_hlx_hlx"/>
</dbReference>
<dbReference type="AlphaFoldDB" id="A0A2I2ACI2"/>
<accession>A0A2I2ACI2</accession>
<keyword evidence="2" id="KW-1277">Toxin-antitoxin system</keyword>
<dbReference type="Proteomes" id="UP000234579">
    <property type="component" value="Unassembled WGS sequence"/>
</dbReference>
<dbReference type="RefSeq" id="WP_101811439.1">
    <property type="nucleotide sequence ID" value="NZ_PKGI01000014.1"/>
</dbReference>
<dbReference type="Gene3D" id="1.10.1220.10">
    <property type="entry name" value="Met repressor-like"/>
    <property type="match status" value="1"/>
</dbReference>
<gene>
    <name evidence="3" type="ORF">CYR79_02860</name>
</gene>
<evidence type="ECO:0000313" key="3">
    <source>
        <dbReference type="EMBL" id="PLA77088.1"/>
    </source>
</evidence>
<reference evidence="4" key="1">
    <citation type="submission" date="2017-12" db="EMBL/GenBank/DDBJ databases">
        <authorList>
            <person name="Christensen H."/>
        </authorList>
    </citation>
    <scope>NUCLEOTIDE SEQUENCE [LARGE SCALE GENOMIC DNA]</scope>
    <source>
        <strain evidence="4">268A</strain>
    </source>
</reference>
<proteinExistence type="inferred from homology"/>
<evidence type="ECO:0000313" key="4">
    <source>
        <dbReference type="Proteomes" id="UP000234579"/>
    </source>
</evidence>